<evidence type="ECO:0000259" key="12">
    <source>
        <dbReference type="Pfam" id="PF03717"/>
    </source>
</evidence>
<comment type="subcellular location">
    <subcellularLocation>
        <location evidence="2">Cell membrane</location>
    </subcellularLocation>
    <subcellularLocation>
        <location evidence="1">Membrane</location>
        <topology evidence="1">Single-pass membrane protein</topology>
    </subcellularLocation>
</comment>
<dbReference type="Gene3D" id="1.10.10.1230">
    <property type="entry name" value="Penicillin-binding protein, N-terminal non-catalytic domain, head sub-domain"/>
    <property type="match status" value="1"/>
</dbReference>
<keyword evidence="4" id="KW-1003">Cell membrane</keyword>
<dbReference type="InterPro" id="IPR001460">
    <property type="entry name" value="PCN-bd_Tpept"/>
</dbReference>
<dbReference type="Gene3D" id="3.90.1310.10">
    <property type="entry name" value="Penicillin-binding protein 2a (Domain 2)"/>
    <property type="match status" value="2"/>
</dbReference>
<keyword evidence="8" id="KW-1133">Transmembrane helix</keyword>
<dbReference type="SUPFAM" id="SSF56519">
    <property type="entry name" value="Penicillin binding protein dimerisation domain"/>
    <property type="match status" value="1"/>
</dbReference>
<dbReference type="InterPro" id="IPR005311">
    <property type="entry name" value="PBP_dimer"/>
</dbReference>
<proteinExistence type="inferred from homology"/>
<dbReference type="Gene3D" id="3.40.710.10">
    <property type="entry name" value="DD-peptidase/beta-lactamase superfamily"/>
    <property type="match status" value="1"/>
</dbReference>
<accession>A0A0U5AZB7</accession>
<dbReference type="AlphaFoldDB" id="A0A0U5AZB7"/>
<dbReference type="GO" id="GO:0071555">
    <property type="term" value="P:cell wall organization"/>
    <property type="evidence" value="ECO:0007669"/>
    <property type="project" value="UniProtKB-KW"/>
</dbReference>
<evidence type="ECO:0000256" key="4">
    <source>
        <dbReference type="ARBA" id="ARBA00022475"/>
    </source>
</evidence>
<evidence type="ECO:0000256" key="6">
    <source>
        <dbReference type="ARBA" id="ARBA00022960"/>
    </source>
</evidence>
<dbReference type="Pfam" id="PF00905">
    <property type="entry name" value="Transpeptidase"/>
    <property type="match status" value="1"/>
</dbReference>
<dbReference type="GO" id="GO:0071972">
    <property type="term" value="F:peptidoglycan L,D-transpeptidase activity"/>
    <property type="evidence" value="ECO:0007669"/>
    <property type="project" value="TreeGrafter"/>
</dbReference>
<keyword evidence="9" id="KW-0472">Membrane</keyword>
<evidence type="ECO:0000313" key="14">
    <source>
        <dbReference type="Proteomes" id="UP000217696"/>
    </source>
</evidence>
<evidence type="ECO:0000259" key="11">
    <source>
        <dbReference type="Pfam" id="PF00905"/>
    </source>
</evidence>
<evidence type="ECO:0000256" key="8">
    <source>
        <dbReference type="ARBA" id="ARBA00022989"/>
    </source>
</evidence>
<dbReference type="Proteomes" id="UP000217696">
    <property type="component" value="Chromosome"/>
</dbReference>
<evidence type="ECO:0000256" key="2">
    <source>
        <dbReference type="ARBA" id="ARBA00004236"/>
    </source>
</evidence>
<dbReference type="InterPro" id="IPR012338">
    <property type="entry name" value="Beta-lactam/transpept-like"/>
</dbReference>
<sequence>MYNHEEKENDRTKTIFSRLNVLLLVVFLIFSAMIFRLSYVQIVKGAKFEKEASAKSDKKIPILAMRGNIYDRNGNLIVHSQGSFTAVFQEKDYMNEAYYVNLVTKLEKILTGTKKEDLLKKMDVGYEFKNGKVERTMRMTSKFLEKDLKYDLSQKEIAYLAEHRSDLDGITVVTKPIRVYDPNQVAVQTIGYVRPFNVTENQGNEYYLARKDSYLPNQMVGYDGIERSYEEQLRGENGYRLYQVAANQTILQQIKEVPPTRGNNLYLTIDDRVQLDTRNFIRDFLPKLRGTGKNAYNARNAYAVAIEVKTGRVVATVSYPEYDPNIWTSGPDKETYEANQYSFPNGTISSAPHDVRPKTGDDAALETYRHPASILPSGSALKPATVLTGLAEKVITPYDTWSDPGAYRYGSSAGDVIHNDSNHNYGLLTPQRALKFSSNTYMARVGKALRDKLGKDTIFTYQKYLRAFGLGIKTGVDLPNESSGKEDFLVMNAKYGPTAAMVQASFGQQGRYTTMQLAQYAATLASKGVRYRPQLVDRIVDNNGKVVQSFKPEVLSKLNLPDEYWRVVHEGMVMVTTESGGTAVGAFAGFPYHVAAKTGTSQQDIYVPSSVDFSKKVTWHKANKINNGVFVSFAPAEDPKLAVAVIVPEGGYGSQSAGMIARAIYDSYNKHVGLGPTDKPYVPATAAPNMAKK</sequence>
<evidence type="ECO:0000256" key="9">
    <source>
        <dbReference type="ARBA" id="ARBA00023136"/>
    </source>
</evidence>
<dbReference type="GO" id="GO:0008658">
    <property type="term" value="F:penicillin binding"/>
    <property type="evidence" value="ECO:0007669"/>
    <property type="project" value="InterPro"/>
</dbReference>
<dbReference type="InterPro" id="IPR050515">
    <property type="entry name" value="Beta-lactam/transpept"/>
</dbReference>
<name>A0A0U5AZB7_9BACL</name>
<keyword evidence="7" id="KW-0573">Peptidoglycan synthesis</keyword>
<dbReference type="InterPro" id="IPR036138">
    <property type="entry name" value="PBP_dimer_sf"/>
</dbReference>
<evidence type="ECO:0000256" key="10">
    <source>
        <dbReference type="ARBA" id="ARBA00023316"/>
    </source>
</evidence>
<evidence type="ECO:0000313" key="13">
    <source>
        <dbReference type="EMBL" id="BAU29125.1"/>
    </source>
</evidence>
<dbReference type="GO" id="GO:0005886">
    <property type="term" value="C:plasma membrane"/>
    <property type="evidence" value="ECO:0007669"/>
    <property type="project" value="UniProtKB-SubCell"/>
</dbReference>
<evidence type="ECO:0000256" key="3">
    <source>
        <dbReference type="ARBA" id="ARBA00007171"/>
    </source>
</evidence>
<dbReference type="OrthoDB" id="9770103at2"/>
<dbReference type="RefSeq" id="WP_096466829.1">
    <property type="nucleotide sequence ID" value="NZ_AP017312.1"/>
</dbReference>
<evidence type="ECO:0000256" key="5">
    <source>
        <dbReference type="ARBA" id="ARBA00022692"/>
    </source>
</evidence>
<dbReference type="GO" id="GO:0008360">
    <property type="term" value="P:regulation of cell shape"/>
    <property type="evidence" value="ECO:0007669"/>
    <property type="project" value="UniProtKB-KW"/>
</dbReference>
<comment type="similarity">
    <text evidence="3">Belongs to the transpeptidase family.</text>
</comment>
<keyword evidence="14" id="KW-1185">Reference proteome</keyword>
<protein>
    <submittedName>
        <fullName evidence="13">Penicillin-binding protein 2B</fullName>
    </submittedName>
</protein>
<dbReference type="Pfam" id="PF03717">
    <property type="entry name" value="PBP_dimer"/>
    <property type="match status" value="1"/>
</dbReference>
<dbReference type="SUPFAM" id="SSF56601">
    <property type="entry name" value="beta-lactamase/transpeptidase-like"/>
    <property type="match status" value="1"/>
</dbReference>
<dbReference type="GO" id="GO:0009252">
    <property type="term" value="P:peptidoglycan biosynthetic process"/>
    <property type="evidence" value="ECO:0007669"/>
    <property type="project" value="UniProtKB-KW"/>
</dbReference>
<feature type="domain" description="Penicillin-binding protein transpeptidase" evidence="11">
    <location>
        <begin position="302"/>
        <end position="665"/>
    </location>
</feature>
<dbReference type="PANTHER" id="PTHR30627">
    <property type="entry name" value="PEPTIDOGLYCAN D,D-TRANSPEPTIDASE"/>
    <property type="match status" value="1"/>
</dbReference>
<organism evidence="13 14">
    <name type="scientific">Aneurinibacillus soli</name>
    <dbReference type="NCBI Taxonomy" id="1500254"/>
    <lineage>
        <taxon>Bacteria</taxon>
        <taxon>Bacillati</taxon>
        <taxon>Bacillota</taxon>
        <taxon>Bacilli</taxon>
        <taxon>Bacillales</taxon>
        <taxon>Paenibacillaceae</taxon>
        <taxon>Aneurinibacillus group</taxon>
        <taxon>Aneurinibacillus</taxon>
    </lineage>
</organism>
<evidence type="ECO:0000256" key="1">
    <source>
        <dbReference type="ARBA" id="ARBA00004167"/>
    </source>
</evidence>
<feature type="domain" description="Penicillin-binding protein dimerisation" evidence="12">
    <location>
        <begin position="62"/>
        <end position="253"/>
    </location>
</feature>
<keyword evidence="6" id="KW-0133">Cell shape</keyword>
<keyword evidence="10" id="KW-0961">Cell wall biogenesis/degradation</keyword>
<dbReference type="KEGG" id="asoc:CB4_03303"/>
<reference evidence="13 14" key="1">
    <citation type="submission" date="2015-12" db="EMBL/GenBank/DDBJ databases">
        <title>Genome sequence of Aneurinibacillus soli.</title>
        <authorList>
            <person name="Lee J.S."/>
            <person name="Lee K.C."/>
            <person name="Kim K.K."/>
            <person name="Lee B.W."/>
        </authorList>
    </citation>
    <scope>NUCLEOTIDE SEQUENCE [LARGE SCALE GENOMIC DNA]</scope>
    <source>
        <strain evidence="13 14">CB4</strain>
    </source>
</reference>
<evidence type="ECO:0000256" key="7">
    <source>
        <dbReference type="ARBA" id="ARBA00022984"/>
    </source>
</evidence>
<keyword evidence="5" id="KW-0812">Transmembrane</keyword>
<dbReference type="EMBL" id="AP017312">
    <property type="protein sequence ID" value="BAU29125.1"/>
    <property type="molecule type" value="Genomic_DNA"/>
</dbReference>
<gene>
    <name evidence="13" type="primary">penA</name>
    <name evidence="13" type="ORF">CB4_03303</name>
</gene>
<dbReference type="PANTHER" id="PTHR30627:SF2">
    <property type="entry name" value="PEPTIDOGLYCAN D,D-TRANSPEPTIDASE MRDA"/>
    <property type="match status" value="1"/>
</dbReference>